<gene>
    <name evidence="1" type="ORF">OCS65_28550</name>
</gene>
<protein>
    <submittedName>
        <fullName evidence="1">Uncharacterized protein</fullName>
    </submittedName>
</protein>
<organism evidence="1 2">
    <name type="scientific">Rhodococcus aetherivorans</name>
    <dbReference type="NCBI Taxonomy" id="191292"/>
    <lineage>
        <taxon>Bacteria</taxon>
        <taxon>Bacillati</taxon>
        <taxon>Actinomycetota</taxon>
        <taxon>Actinomycetes</taxon>
        <taxon>Mycobacteriales</taxon>
        <taxon>Nocardiaceae</taxon>
        <taxon>Rhodococcus</taxon>
    </lineage>
</organism>
<sequence length="504" mass="55481">MTELAIGDGEVAPPRVGDIGRYALLFTETLPDEADPSIVTVDVDVEPLDDGIPLLQPAASAGFRDEERWWEWRLFVRGDGWTATWYSRCPAIGRQRLTGRVIGDLGYATIGSVTGRILRARIVSDTYRLVESSPAAPRRPARWVPVPGTRRFREVQAATGVFRDDIRPPAHLAAGEDRIRECGVLVDLDLDDVPPPPVRPAVVPAAVSAHGPDVWIIDRELPVVLRLHEQQVVGEYRFPGAILPAPAHRPRWVHADADGCWVVGRDGIFRCTLDGVAVRIDERRVTGSAVFDGVLLCWHHTEGRSALNMRWPDGRHHDLEPVDGRIRTVHPGPDNFIGLLRIGANSDDAHTRLFTLDANGHLHLGSPLPAGTGTCIVGGEPAWLVDPRGQWVPICRDLTVGEVESPGIRGSSVGTVGPWVWIVHPAGDDRRIEPNPYSDWHCLLSILDPVTFTLQRRLVIHSPYPEVSYDGDGRIWIVAGGIWSLDPQSSEPAQQLSLDRLLGE</sequence>
<accession>A0AA46P8U1</accession>
<evidence type="ECO:0000313" key="2">
    <source>
        <dbReference type="Proteomes" id="UP001163947"/>
    </source>
</evidence>
<dbReference type="GeneID" id="83624457"/>
<dbReference type="EMBL" id="CP106984">
    <property type="protein sequence ID" value="UYF97215.1"/>
    <property type="molecule type" value="Genomic_DNA"/>
</dbReference>
<geneLocation type="plasmid" evidence="1 2">
    <name>pN1</name>
</geneLocation>
<evidence type="ECO:0000313" key="1">
    <source>
        <dbReference type="EMBL" id="UYF97215.1"/>
    </source>
</evidence>
<keyword evidence="1" id="KW-0614">Plasmid</keyword>
<name>A0AA46P8U1_9NOCA</name>
<reference evidence="1" key="1">
    <citation type="submission" date="2022-09" db="EMBL/GenBank/DDBJ databases">
        <title>The genome sequence of Rhodococcus aetherivorans N1.</title>
        <authorList>
            <person name="Jiang W."/>
        </authorList>
    </citation>
    <scope>NUCLEOTIDE SEQUENCE</scope>
    <source>
        <strain evidence="1">N1</strain>
        <plasmid evidence="1">pN1</plasmid>
    </source>
</reference>
<dbReference type="Proteomes" id="UP001163947">
    <property type="component" value="Plasmid pN1"/>
</dbReference>
<proteinExistence type="predicted"/>
<dbReference type="RefSeq" id="WP_263510485.1">
    <property type="nucleotide sequence ID" value="NZ_CP106984.1"/>
</dbReference>
<dbReference type="AlphaFoldDB" id="A0AA46P8U1"/>